<feature type="transmembrane region" description="Helical" evidence="8">
    <location>
        <begin position="81"/>
        <end position="100"/>
    </location>
</feature>
<dbReference type="AlphaFoldDB" id="A0A914XWW9"/>
<dbReference type="Proteomes" id="UP000887577">
    <property type="component" value="Unplaced"/>
</dbReference>
<evidence type="ECO:0000313" key="10">
    <source>
        <dbReference type="WBParaSite" id="PSU_v2.g11030.t1"/>
    </source>
</evidence>
<dbReference type="Pfam" id="PF10261">
    <property type="entry name" value="FIT"/>
    <property type="match status" value="1"/>
</dbReference>
<name>A0A914XWW9_9BILA</name>
<dbReference type="GO" id="GO:0008654">
    <property type="term" value="P:phospholipid biosynthetic process"/>
    <property type="evidence" value="ECO:0007669"/>
    <property type="project" value="TreeGrafter"/>
</dbReference>
<dbReference type="InterPro" id="IPR019388">
    <property type="entry name" value="FIT"/>
</dbReference>
<evidence type="ECO:0000256" key="6">
    <source>
        <dbReference type="ARBA" id="ARBA00023098"/>
    </source>
</evidence>
<evidence type="ECO:0000256" key="8">
    <source>
        <dbReference type="SAM" id="Phobius"/>
    </source>
</evidence>
<keyword evidence="9" id="KW-1185">Reference proteome</keyword>
<keyword evidence="4" id="KW-0256">Endoplasmic reticulum</keyword>
<keyword evidence="3" id="KW-0378">Hydrolase</keyword>
<organism evidence="9 10">
    <name type="scientific">Panagrolaimus superbus</name>
    <dbReference type="NCBI Taxonomy" id="310955"/>
    <lineage>
        <taxon>Eukaryota</taxon>
        <taxon>Metazoa</taxon>
        <taxon>Ecdysozoa</taxon>
        <taxon>Nematoda</taxon>
        <taxon>Chromadorea</taxon>
        <taxon>Rhabditida</taxon>
        <taxon>Tylenchina</taxon>
        <taxon>Panagrolaimomorpha</taxon>
        <taxon>Panagrolaimoidea</taxon>
        <taxon>Panagrolaimidae</taxon>
        <taxon>Panagrolaimus</taxon>
    </lineage>
</organism>
<dbReference type="HAMAP" id="MF_03230">
    <property type="entry name" value="FITM2"/>
    <property type="match status" value="1"/>
</dbReference>
<feature type="transmembrane region" description="Helical" evidence="8">
    <location>
        <begin position="248"/>
        <end position="270"/>
    </location>
</feature>
<evidence type="ECO:0000256" key="4">
    <source>
        <dbReference type="ARBA" id="ARBA00022824"/>
    </source>
</evidence>
<proteinExistence type="inferred from homology"/>
<reference evidence="10" key="1">
    <citation type="submission" date="2022-11" db="UniProtKB">
        <authorList>
            <consortium name="WormBaseParasite"/>
        </authorList>
    </citation>
    <scope>IDENTIFICATION</scope>
</reference>
<feature type="transmembrane region" description="Helical" evidence="8">
    <location>
        <begin position="112"/>
        <end position="130"/>
    </location>
</feature>
<keyword evidence="5 8" id="KW-1133">Transmembrane helix</keyword>
<evidence type="ECO:0000256" key="3">
    <source>
        <dbReference type="ARBA" id="ARBA00022801"/>
    </source>
</evidence>
<evidence type="ECO:0000256" key="2">
    <source>
        <dbReference type="ARBA" id="ARBA00022692"/>
    </source>
</evidence>
<keyword evidence="2 8" id="KW-0812">Transmembrane</keyword>
<evidence type="ECO:0000256" key="5">
    <source>
        <dbReference type="ARBA" id="ARBA00022989"/>
    </source>
</evidence>
<dbReference type="GO" id="GO:0005789">
    <property type="term" value="C:endoplasmic reticulum membrane"/>
    <property type="evidence" value="ECO:0007669"/>
    <property type="project" value="UniProtKB-SubCell"/>
</dbReference>
<sequence length="282" mass="32355">MATTSNSPKRKLSGPTTASDVFFGTFLQAARKYLFLPVDKKALFYVVVVTLVSFFAAYFPPSEGYYLASKGNIFNRYGTKVGWFWTIITVGPFIWLSSYLHHKNHSEALRHLTRLLVATGVWYFITHTYMHVEKLTGRCVHHESGAPSDRDQCSLAGGKWAPGIDISGHAFMLIYMTLFISEEARSFINWPNTPKRNINISSVKECNEFKMYTNSVQGLFLILFFFHIFWDFQLLITCLFYHDVSHKLIGAATAIACWAVTYKFWYPLAFPGLPIKRKFKAF</sequence>
<accession>A0A914XWW9</accession>
<feature type="transmembrane region" description="Helical" evidence="8">
    <location>
        <begin position="42"/>
        <end position="61"/>
    </location>
</feature>
<keyword evidence="7 8" id="KW-0472">Membrane</keyword>
<dbReference type="InterPro" id="IPR046401">
    <property type="entry name" value="FITM1/2"/>
</dbReference>
<dbReference type="GO" id="GO:0019915">
    <property type="term" value="P:lipid storage"/>
    <property type="evidence" value="ECO:0007669"/>
    <property type="project" value="InterPro"/>
</dbReference>
<evidence type="ECO:0000256" key="1">
    <source>
        <dbReference type="ARBA" id="ARBA00004477"/>
    </source>
</evidence>
<dbReference type="GO" id="GO:0034389">
    <property type="term" value="P:lipid droplet organization"/>
    <property type="evidence" value="ECO:0007669"/>
    <property type="project" value="InterPro"/>
</dbReference>
<dbReference type="WBParaSite" id="PSU_v2.g11030.t1">
    <property type="protein sequence ID" value="PSU_v2.g11030.t1"/>
    <property type="gene ID" value="PSU_v2.g11030"/>
</dbReference>
<protein>
    <submittedName>
        <fullName evidence="10">Uncharacterized protein</fullName>
    </submittedName>
</protein>
<dbReference type="PANTHER" id="PTHR23129:SF0">
    <property type="entry name" value="ACYL-COENZYME A DIPHOSPHATASE FITM2"/>
    <property type="match status" value="1"/>
</dbReference>
<evidence type="ECO:0000256" key="7">
    <source>
        <dbReference type="ARBA" id="ARBA00023136"/>
    </source>
</evidence>
<dbReference type="PANTHER" id="PTHR23129">
    <property type="entry name" value="ACYL-COENZYME A DIPHOSPHATASE FITM2"/>
    <property type="match status" value="1"/>
</dbReference>
<evidence type="ECO:0000313" key="9">
    <source>
        <dbReference type="Proteomes" id="UP000887577"/>
    </source>
</evidence>
<keyword evidence="6" id="KW-0443">Lipid metabolism</keyword>
<comment type="subcellular location">
    <subcellularLocation>
        <location evidence="1">Endoplasmic reticulum membrane</location>
        <topology evidence="1">Multi-pass membrane protein</topology>
    </subcellularLocation>
</comment>
<feature type="transmembrane region" description="Helical" evidence="8">
    <location>
        <begin position="219"/>
        <end position="242"/>
    </location>
</feature>
<dbReference type="GO" id="GO:0010945">
    <property type="term" value="F:coenzyme A diphosphatase activity"/>
    <property type="evidence" value="ECO:0007669"/>
    <property type="project" value="InterPro"/>
</dbReference>